<dbReference type="InterPro" id="IPR038286">
    <property type="entry name" value="IPK_sf"/>
</dbReference>
<dbReference type="STRING" id="559295.C5DL11"/>
<dbReference type="GO" id="GO:0005737">
    <property type="term" value="C:cytoplasm"/>
    <property type="evidence" value="ECO:0007669"/>
    <property type="project" value="TreeGrafter"/>
</dbReference>
<dbReference type="Proteomes" id="UP000002036">
    <property type="component" value="Chromosome F"/>
</dbReference>
<evidence type="ECO:0000256" key="5">
    <source>
        <dbReference type="SAM" id="MobiDB-lite"/>
    </source>
</evidence>
<dbReference type="GO" id="GO:0008440">
    <property type="term" value="F:inositol-1,4,5-trisphosphate 3-kinase activity"/>
    <property type="evidence" value="ECO:0007669"/>
    <property type="project" value="TreeGrafter"/>
</dbReference>
<dbReference type="SUPFAM" id="SSF56104">
    <property type="entry name" value="SAICAR synthase-like"/>
    <property type="match status" value="1"/>
</dbReference>
<dbReference type="Pfam" id="PF03770">
    <property type="entry name" value="IPK"/>
    <property type="match status" value="1"/>
</dbReference>
<protein>
    <recommendedName>
        <fullName evidence="4">Kinase</fullName>
        <ecNumber evidence="4">2.7.-.-</ecNumber>
    </recommendedName>
</protein>
<dbReference type="EMBL" id="CU928170">
    <property type="protein sequence ID" value="CAR24162.1"/>
    <property type="molecule type" value="Genomic_DNA"/>
</dbReference>
<keyword evidence="7" id="KW-1185">Reference proteome</keyword>
<reference evidence="6 7" key="1">
    <citation type="journal article" date="2009" name="Genome Res.">
        <title>Comparative genomics of protoploid Saccharomycetaceae.</title>
        <authorList>
            <consortium name="The Genolevures Consortium"/>
            <person name="Souciet J.-L."/>
            <person name="Dujon B."/>
            <person name="Gaillardin C."/>
            <person name="Johnston M."/>
            <person name="Baret P.V."/>
            <person name="Cliften P."/>
            <person name="Sherman D.J."/>
            <person name="Weissenbach J."/>
            <person name="Westhof E."/>
            <person name="Wincker P."/>
            <person name="Jubin C."/>
            <person name="Poulain J."/>
            <person name="Barbe V."/>
            <person name="Segurens B."/>
            <person name="Artiguenave F."/>
            <person name="Anthouard V."/>
            <person name="Vacherie B."/>
            <person name="Val M.-E."/>
            <person name="Fulton R.S."/>
            <person name="Minx P."/>
            <person name="Wilson R."/>
            <person name="Durrens P."/>
            <person name="Jean G."/>
            <person name="Marck C."/>
            <person name="Martin T."/>
            <person name="Nikolski M."/>
            <person name="Rolland T."/>
            <person name="Seret M.-L."/>
            <person name="Casaregola S."/>
            <person name="Despons L."/>
            <person name="Fairhead C."/>
            <person name="Fischer G."/>
            <person name="Lafontaine I."/>
            <person name="Leh V."/>
            <person name="Lemaire M."/>
            <person name="de Montigny J."/>
            <person name="Neuveglise C."/>
            <person name="Thierry A."/>
            <person name="Blanc-Lenfle I."/>
            <person name="Bleykasten C."/>
            <person name="Diffels J."/>
            <person name="Fritsch E."/>
            <person name="Frangeul L."/>
            <person name="Goeffon A."/>
            <person name="Jauniaux N."/>
            <person name="Kachouri-Lafond R."/>
            <person name="Payen C."/>
            <person name="Potier S."/>
            <person name="Pribylova L."/>
            <person name="Ozanne C."/>
            <person name="Richard G.-F."/>
            <person name="Sacerdot C."/>
            <person name="Straub M.-L."/>
            <person name="Talla E."/>
        </authorList>
    </citation>
    <scope>NUCLEOTIDE SEQUENCE [LARGE SCALE GENOMIC DNA]</scope>
    <source>
        <strain evidence="7">ATCC 56472 / CBS 6340 / NRRL Y-8284</strain>
    </source>
</reference>
<dbReference type="GeneID" id="8292805"/>
<dbReference type="Gene3D" id="3.30.470.160">
    <property type="entry name" value="Inositol polyphosphate kinase"/>
    <property type="match status" value="1"/>
</dbReference>
<feature type="region of interest" description="Disordered" evidence="5">
    <location>
        <begin position="1"/>
        <end position="21"/>
    </location>
</feature>
<dbReference type="PANTHER" id="PTHR12400">
    <property type="entry name" value="INOSITOL POLYPHOSPHATE KINASE"/>
    <property type="match status" value="1"/>
</dbReference>
<dbReference type="GO" id="GO:0046854">
    <property type="term" value="P:phosphatidylinositol phosphate biosynthetic process"/>
    <property type="evidence" value="ECO:0007669"/>
    <property type="project" value="TreeGrafter"/>
</dbReference>
<dbReference type="InParanoid" id="C5DL11"/>
<evidence type="ECO:0000313" key="6">
    <source>
        <dbReference type="EMBL" id="CAR24162.1"/>
    </source>
</evidence>
<dbReference type="KEGG" id="lth:KLTH0F09086g"/>
<evidence type="ECO:0000256" key="1">
    <source>
        <dbReference type="ARBA" id="ARBA00007374"/>
    </source>
</evidence>
<evidence type="ECO:0000256" key="3">
    <source>
        <dbReference type="ARBA" id="ARBA00022777"/>
    </source>
</evidence>
<sequence length="334" mass="37806">MSGSYRKAKHQAAGHDGNFTDEGESLFFKPTTAQEVEFYQDIQRRYTDSTSEDLKLDAWMPVFLGTLELGVTGRARESDDSEVQSAITAHANLTQVEPELVPPNKPIIVLENLLRGYRTPNILDVKLGKTLHDEFASEDKKLRLRKVSQETTSGSLGLRICGMKIQESAAASTLDDCTYARESDGYISINKFYGRELNVNNVKDGFKLFFDSNSLSCDRRKALTETFLQRIQLLYNTLLEEEVRMISASLLLVYEADSDRWDELQDEDTLLRTDFFQDFSDDEEEEEPTAPLSSLSLIDFAHSKVTKGQGYDENVICGVESLIDIFDEMRLPSN</sequence>
<dbReference type="OrthoDB" id="338650at2759"/>
<dbReference type="AlphaFoldDB" id="C5DL11"/>
<dbReference type="RefSeq" id="XP_002554599.1">
    <property type="nucleotide sequence ID" value="XM_002554553.1"/>
</dbReference>
<dbReference type="PANTHER" id="PTHR12400:SF103">
    <property type="entry name" value="INOSITOL POLYPHOSPHATE MULTIKINASE"/>
    <property type="match status" value="1"/>
</dbReference>
<dbReference type="GO" id="GO:0000824">
    <property type="term" value="F:inositol-1,4,5,6-tetrakisphosphate 3-kinase activity"/>
    <property type="evidence" value="ECO:0007669"/>
    <property type="project" value="TreeGrafter"/>
</dbReference>
<dbReference type="FunCoup" id="C5DL11">
    <property type="interactions" value="79"/>
</dbReference>
<evidence type="ECO:0000313" key="7">
    <source>
        <dbReference type="Proteomes" id="UP000002036"/>
    </source>
</evidence>
<comment type="similarity">
    <text evidence="1 4">Belongs to the inositol phosphokinase (IPK) family.</text>
</comment>
<proteinExistence type="inferred from homology"/>
<dbReference type="EC" id="2.7.-.-" evidence="4"/>
<dbReference type="OMA" id="FRICGMK"/>
<dbReference type="GO" id="GO:0032958">
    <property type="term" value="P:inositol phosphate biosynthetic process"/>
    <property type="evidence" value="ECO:0007669"/>
    <property type="project" value="InterPro"/>
</dbReference>
<gene>
    <name evidence="6" type="ordered locus">KLTH0F09086g</name>
</gene>
<keyword evidence="3 4" id="KW-0418">Kinase</keyword>
<dbReference type="InterPro" id="IPR005522">
    <property type="entry name" value="IPK"/>
</dbReference>
<accession>C5DL11</accession>
<name>C5DL11_LACTC</name>
<dbReference type="HOGENOM" id="CLU_042569_3_0_1"/>
<dbReference type="GO" id="GO:0005634">
    <property type="term" value="C:nucleus"/>
    <property type="evidence" value="ECO:0007669"/>
    <property type="project" value="TreeGrafter"/>
</dbReference>
<keyword evidence="2 4" id="KW-0808">Transferase</keyword>
<organism evidence="6 7">
    <name type="scientific">Lachancea thermotolerans (strain ATCC 56472 / CBS 6340 / NRRL Y-8284)</name>
    <name type="common">Yeast</name>
    <name type="synonym">Kluyveromyces thermotolerans</name>
    <dbReference type="NCBI Taxonomy" id="559295"/>
    <lineage>
        <taxon>Eukaryota</taxon>
        <taxon>Fungi</taxon>
        <taxon>Dikarya</taxon>
        <taxon>Ascomycota</taxon>
        <taxon>Saccharomycotina</taxon>
        <taxon>Saccharomycetes</taxon>
        <taxon>Saccharomycetales</taxon>
        <taxon>Saccharomycetaceae</taxon>
        <taxon>Lachancea</taxon>
    </lineage>
</organism>
<evidence type="ECO:0000256" key="4">
    <source>
        <dbReference type="RuleBase" id="RU363090"/>
    </source>
</evidence>
<evidence type="ECO:0000256" key="2">
    <source>
        <dbReference type="ARBA" id="ARBA00022679"/>
    </source>
</evidence>
<feature type="compositionally biased region" description="Basic residues" evidence="5">
    <location>
        <begin position="1"/>
        <end position="12"/>
    </location>
</feature>
<dbReference type="eggNOG" id="KOG1620">
    <property type="taxonomic scope" value="Eukaryota"/>
</dbReference>